<keyword evidence="3 6" id="KW-1133">Transmembrane helix</keyword>
<reference evidence="8" key="1">
    <citation type="submission" date="2025-08" db="UniProtKB">
        <authorList>
            <consortium name="Ensembl"/>
        </authorList>
    </citation>
    <scope>IDENTIFICATION</scope>
</reference>
<protein>
    <submittedName>
        <fullName evidence="8">Cytochrome c oxidase assembly factor COX18</fullName>
    </submittedName>
</protein>
<feature type="transmembrane region" description="Helical" evidence="6">
    <location>
        <begin position="290"/>
        <end position="309"/>
    </location>
</feature>
<organism evidence="8 9">
    <name type="scientific">Paramormyrops kingsleyae</name>
    <dbReference type="NCBI Taxonomy" id="1676925"/>
    <lineage>
        <taxon>Eukaryota</taxon>
        <taxon>Metazoa</taxon>
        <taxon>Chordata</taxon>
        <taxon>Craniata</taxon>
        <taxon>Vertebrata</taxon>
        <taxon>Euteleostomi</taxon>
        <taxon>Actinopterygii</taxon>
        <taxon>Neopterygii</taxon>
        <taxon>Teleostei</taxon>
        <taxon>Osteoglossocephala</taxon>
        <taxon>Osteoglossomorpha</taxon>
        <taxon>Osteoglossiformes</taxon>
        <taxon>Mormyridae</taxon>
        <taxon>Paramormyrops</taxon>
    </lineage>
</organism>
<evidence type="ECO:0000256" key="5">
    <source>
        <dbReference type="RuleBase" id="RU003945"/>
    </source>
</evidence>
<dbReference type="Proteomes" id="UP000261540">
    <property type="component" value="Unplaced"/>
</dbReference>
<name>A0A3B3R043_9TELE</name>
<feature type="transmembrane region" description="Helical" evidence="6">
    <location>
        <begin position="315"/>
        <end position="331"/>
    </location>
</feature>
<dbReference type="Pfam" id="PF02096">
    <property type="entry name" value="60KD_IMP"/>
    <property type="match status" value="1"/>
</dbReference>
<accession>A0A3B3R043</accession>
<feature type="transmembrane region" description="Helical" evidence="6">
    <location>
        <begin position="260"/>
        <end position="278"/>
    </location>
</feature>
<dbReference type="GeneTree" id="ENSGT00530000063506"/>
<reference evidence="8" key="2">
    <citation type="submission" date="2025-09" db="UniProtKB">
        <authorList>
            <consortium name="Ensembl"/>
        </authorList>
    </citation>
    <scope>IDENTIFICATION</scope>
</reference>
<comment type="similarity">
    <text evidence="5">Belongs to the OXA1/ALB3/YidC family.</text>
</comment>
<keyword evidence="9" id="KW-1185">Reference proteome</keyword>
<dbReference type="PANTHER" id="PTHR12428:SF65">
    <property type="entry name" value="CYTOCHROME C OXIDASE ASSEMBLY PROTEIN COX18, MITOCHONDRIAL"/>
    <property type="match status" value="1"/>
</dbReference>
<dbReference type="GO" id="GO:0033617">
    <property type="term" value="P:mitochondrial respiratory chain complex IV assembly"/>
    <property type="evidence" value="ECO:0007669"/>
    <property type="project" value="TreeGrafter"/>
</dbReference>
<dbReference type="CDD" id="cd20069">
    <property type="entry name" value="5TM_Oxa1-like"/>
    <property type="match status" value="1"/>
</dbReference>
<evidence type="ECO:0000256" key="3">
    <source>
        <dbReference type="ARBA" id="ARBA00022989"/>
    </source>
</evidence>
<dbReference type="PANTHER" id="PTHR12428">
    <property type="entry name" value="OXA1"/>
    <property type="match status" value="1"/>
</dbReference>
<dbReference type="GO" id="GO:0032977">
    <property type="term" value="F:membrane insertase activity"/>
    <property type="evidence" value="ECO:0007669"/>
    <property type="project" value="InterPro"/>
</dbReference>
<evidence type="ECO:0000256" key="1">
    <source>
        <dbReference type="ARBA" id="ARBA00004141"/>
    </source>
</evidence>
<evidence type="ECO:0000256" key="6">
    <source>
        <dbReference type="SAM" id="Phobius"/>
    </source>
</evidence>
<evidence type="ECO:0000313" key="8">
    <source>
        <dbReference type="Ensembl" id="ENSPKIP00000012142.1"/>
    </source>
</evidence>
<evidence type="ECO:0000256" key="4">
    <source>
        <dbReference type="ARBA" id="ARBA00023136"/>
    </source>
</evidence>
<evidence type="ECO:0000313" key="9">
    <source>
        <dbReference type="Proteomes" id="UP000261540"/>
    </source>
</evidence>
<dbReference type="InterPro" id="IPR028055">
    <property type="entry name" value="YidC/Oxa/ALB_C"/>
</dbReference>
<dbReference type="InterPro" id="IPR001708">
    <property type="entry name" value="YidC/ALB3/OXA1/COX18"/>
</dbReference>
<feature type="domain" description="Membrane insertase YidC/Oxa/ALB C-terminal" evidence="7">
    <location>
        <begin position="118"/>
        <end position="331"/>
    </location>
</feature>
<keyword evidence="4 6" id="KW-0472">Membrane</keyword>
<evidence type="ECO:0000259" key="7">
    <source>
        <dbReference type="Pfam" id="PF02096"/>
    </source>
</evidence>
<comment type="subcellular location">
    <subcellularLocation>
        <location evidence="1 5">Membrane</location>
        <topology evidence="1 5">Multi-pass membrane protein</topology>
    </subcellularLocation>
</comment>
<dbReference type="STRING" id="1676925.ENSPKIP00000012142"/>
<keyword evidence="2 5" id="KW-0812">Transmembrane</keyword>
<evidence type="ECO:0000256" key="2">
    <source>
        <dbReference type="ARBA" id="ARBA00022692"/>
    </source>
</evidence>
<sequence>MILSLFRTPAPLYAVVCHSTTRLVLAACSRTCHGRWLKIKPLVTSSTYASLTSRHSALGERGSEDHMCYRRTADVLHLPSRNLTTGQPGWYESMANSQPIHLTEQLLVTVQQATGLPWWASIICTTAALRTAVTLPLAVYQMVIIAKVEGLQVEIAGLAKRLSYEVSIRAKQQGWSEKTCRYHFKKNLRRIVSELYVRDNCHPFKASLLVWVQLPMWVSLSLALRNLSTGRAGSPSAIQEELAAGGALWFPDLTLPDSTWVMPVSLGLINLLIIEMFALRRPEVSKFQKFVTNFLRGISVAMIPIAATVPSSMTVYWLSSSCVGLVHNLVLRSPRFRQLCRVPATRSDSDTPYRDMAAAFVAKYLK</sequence>
<dbReference type="GO" id="GO:0005743">
    <property type="term" value="C:mitochondrial inner membrane"/>
    <property type="evidence" value="ECO:0007669"/>
    <property type="project" value="TreeGrafter"/>
</dbReference>
<dbReference type="AlphaFoldDB" id="A0A3B3R043"/>
<dbReference type="GO" id="GO:0032979">
    <property type="term" value="P:protein insertion into mitochondrial inner membrane from matrix"/>
    <property type="evidence" value="ECO:0007669"/>
    <property type="project" value="TreeGrafter"/>
</dbReference>
<dbReference type="Ensembl" id="ENSPKIT00000036525.1">
    <property type="protein sequence ID" value="ENSPKIP00000012142.1"/>
    <property type="gene ID" value="ENSPKIG00000000041.1"/>
</dbReference>
<proteinExistence type="inferred from homology"/>